<keyword evidence="2" id="KW-1185">Reference proteome</keyword>
<dbReference type="Pfam" id="PF07870">
    <property type="entry name" value="DUF1657"/>
    <property type="match status" value="1"/>
</dbReference>
<dbReference type="InterPro" id="IPR012452">
    <property type="entry name" value="DUF1657"/>
</dbReference>
<proteinExistence type="predicted"/>
<name>A0ABW0YRZ8_9BACI</name>
<dbReference type="EMBL" id="JBHSOZ010000010">
    <property type="protein sequence ID" value="MFC5714147.1"/>
    <property type="molecule type" value="Genomic_DNA"/>
</dbReference>
<gene>
    <name evidence="1" type="ORF">ACFPU1_15460</name>
</gene>
<accession>A0ABW0YRZ8</accession>
<evidence type="ECO:0000313" key="2">
    <source>
        <dbReference type="Proteomes" id="UP001596142"/>
    </source>
</evidence>
<evidence type="ECO:0000313" key="1">
    <source>
        <dbReference type="EMBL" id="MFC5714147.1"/>
    </source>
</evidence>
<comment type="caution">
    <text evidence="1">The sequence shown here is derived from an EMBL/GenBank/DDBJ whole genome shotgun (WGS) entry which is preliminary data.</text>
</comment>
<organism evidence="1 2">
    <name type="scientific">Thalassorhabdus alkalitolerans</name>
    <dbReference type="NCBI Taxonomy" id="2282697"/>
    <lineage>
        <taxon>Bacteria</taxon>
        <taxon>Bacillati</taxon>
        <taxon>Bacillota</taxon>
        <taxon>Bacilli</taxon>
        <taxon>Bacillales</taxon>
        <taxon>Bacillaceae</taxon>
        <taxon>Thalassorhabdus</taxon>
    </lineage>
</organism>
<reference evidence="2" key="1">
    <citation type="journal article" date="2019" name="Int. J. Syst. Evol. Microbiol.">
        <title>The Global Catalogue of Microorganisms (GCM) 10K type strain sequencing project: providing services to taxonomists for standard genome sequencing and annotation.</title>
        <authorList>
            <consortium name="The Broad Institute Genomics Platform"/>
            <consortium name="The Broad Institute Genome Sequencing Center for Infectious Disease"/>
            <person name="Wu L."/>
            <person name="Ma J."/>
        </authorList>
    </citation>
    <scope>NUCLEOTIDE SEQUENCE [LARGE SCALE GENOMIC DNA]</scope>
    <source>
        <strain evidence="2">CECT 7184</strain>
    </source>
</reference>
<protein>
    <submittedName>
        <fullName evidence="1">DUF1657 domain-containing protein</fullName>
    </submittedName>
</protein>
<sequence length="68" mass="7706">MTVASQVKGTLAQLKGIEASLEKYTAESEKADHRKLFQDNKEVVSQVIVQMEQRISLLELEEPQYKGL</sequence>
<dbReference type="Proteomes" id="UP001596142">
    <property type="component" value="Unassembled WGS sequence"/>
</dbReference>
<dbReference type="RefSeq" id="WP_054637877.1">
    <property type="nucleotide sequence ID" value="NZ_JBHSOZ010000010.1"/>
</dbReference>